<evidence type="ECO:0008006" key="4">
    <source>
        <dbReference type="Google" id="ProtNLM"/>
    </source>
</evidence>
<sequence length="452" mass="48938">MPAVKGKPTVPPTSIPLPTDDAQTFPASLAITRRSLAKGALLAASGLALAACGSDGDSSSNSETPSSLTFWLSGDANEGGGYAALAEDYEAATGIHIEIVDVAYDDFNTKLVNAALAGDLPDIGRIPSVDPTFSEDLVDLADVASERNIMSSLLLPDDDGKVLTIPAAVTSVGLFVNKSLFEQAGVSYPTSEDESWTWDEFIETTTKVKEATGARYNLVMDRTSHRLRAFLYQFGSEGFVEADDGTYSTNDNTKKALEYFSNMNDDAIMPRSVWLSEDDPSALFKSGEVVAYYSGCWQLADFEENITDFEWASAYMPQQPTRSTNIGTGGFLTAFDTNGNGGAAKEFISWALAEDQYRKYCKLAAAIPAVEDMQVDYDFAQDSFEIYAKEIAASPDIAGYQVTQGLDWQNRGLIVDGDPLRDEVIKYVSGEQDVNTTIDRIIEQYDEAVANG</sequence>
<dbReference type="InterPro" id="IPR050490">
    <property type="entry name" value="Bact_solute-bd_prot1"/>
</dbReference>
<gene>
    <name evidence="2" type="ORF">ACGLYG10_1269</name>
</gene>
<dbReference type="Gene3D" id="3.40.190.10">
    <property type="entry name" value="Periplasmic binding protein-like II"/>
    <property type="match status" value="1"/>
</dbReference>
<dbReference type="EMBL" id="FQTT01000009">
    <property type="protein sequence ID" value="SHE25057.1"/>
    <property type="molecule type" value="Genomic_DNA"/>
</dbReference>
<evidence type="ECO:0000313" key="2">
    <source>
        <dbReference type="EMBL" id="SHE25057.1"/>
    </source>
</evidence>
<dbReference type="PANTHER" id="PTHR43649">
    <property type="entry name" value="ARABINOSE-BINDING PROTEIN-RELATED"/>
    <property type="match status" value="1"/>
</dbReference>
<accession>A0A1M4RZC1</accession>
<evidence type="ECO:0000256" key="1">
    <source>
        <dbReference type="SAM" id="MobiDB-lite"/>
    </source>
</evidence>
<dbReference type="STRING" id="1892869.ACGLYG10_1269"/>
<protein>
    <recommendedName>
        <fullName evidence="4">Bacterial extracellular solute-binding protein</fullName>
    </recommendedName>
</protein>
<dbReference type="PANTHER" id="PTHR43649:SF12">
    <property type="entry name" value="DIACETYLCHITOBIOSE BINDING PROTEIN DASA"/>
    <property type="match status" value="1"/>
</dbReference>
<dbReference type="OrthoDB" id="6416561at2"/>
<name>A0A1M4RZC1_9ACTO</name>
<dbReference type="Proteomes" id="UP000184291">
    <property type="component" value="Unassembled WGS sequence"/>
</dbReference>
<feature type="region of interest" description="Disordered" evidence="1">
    <location>
        <begin position="1"/>
        <end position="21"/>
    </location>
</feature>
<dbReference type="RefSeq" id="WP_083565638.1">
    <property type="nucleotide sequence ID" value="NZ_FQTT01000009.1"/>
</dbReference>
<reference evidence="3" key="1">
    <citation type="submission" date="2016-09" db="EMBL/GenBank/DDBJ databases">
        <authorList>
            <person name="Strepis N."/>
        </authorList>
    </citation>
    <scope>NUCLEOTIDE SEQUENCE [LARGE SCALE GENOMIC DNA]</scope>
</reference>
<organism evidence="2 3">
    <name type="scientific">Actinomyces glycerinitolerans</name>
    <dbReference type="NCBI Taxonomy" id="1892869"/>
    <lineage>
        <taxon>Bacteria</taxon>
        <taxon>Bacillati</taxon>
        <taxon>Actinomycetota</taxon>
        <taxon>Actinomycetes</taxon>
        <taxon>Actinomycetales</taxon>
        <taxon>Actinomycetaceae</taxon>
        <taxon>Actinomyces</taxon>
    </lineage>
</organism>
<proteinExistence type="predicted"/>
<evidence type="ECO:0000313" key="3">
    <source>
        <dbReference type="Proteomes" id="UP000184291"/>
    </source>
</evidence>
<dbReference type="SUPFAM" id="SSF53850">
    <property type="entry name" value="Periplasmic binding protein-like II"/>
    <property type="match status" value="1"/>
</dbReference>
<dbReference type="InterPro" id="IPR006059">
    <property type="entry name" value="SBP"/>
</dbReference>
<dbReference type="AlphaFoldDB" id="A0A1M4RZC1"/>
<dbReference type="Pfam" id="PF13416">
    <property type="entry name" value="SBP_bac_8"/>
    <property type="match status" value="1"/>
</dbReference>
<keyword evidence="3" id="KW-1185">Reference proteome</keyword>